<accession>A0A7T3FXA2</accession>
<dbReference type="AlphaFoldDB" id="A0A7T3FXA2"/>
<dbReference type="RefSeq" id="WP_198061208.1">
    <property type="nucleotide sequence ID" value="NZ_CP065856.1"/>
</dbReference>
<evidence type="ECO:0000313" key="4">
    <source>
        <dbReference type="Proteomes" id="UP000595001"/>
    </source>
</evidence>
<sequence length="70" mass="7521">MRPLHLLPLVVAPVVPLHTGHLHLVTDSVLGVAVGVAVVGLYVLALRWAGDDRTGGRDHGPQDRESRSNR</sequence>
<protein>
    <submittedName>
        <fullName evidence="3">Uncharacterized protein</fullName>
    </submittedName>
</protein>
<keyword evidence="2" id="KW-0812">Transmembrane</keyword>
<evidence type="ECO:0000313" key="3">
    <source>
        <dbReference type="EMBL" id="QPV62403.1"/>
    </source>
</evidence>
<dbReference type="Proteomes" id="UP000595001">
    <property type="component" value="Chromosome"/>
</dbReference>
<name>A0A7T3FXA2_9EURY</name>
<feature type="transmembrane region" description="Helical" evidence="2">
    <location>
        <begin position="29"/>
        <end position="49"/>
    </location>
</feature>
<dbReference type="EMBL" id="CP065856">
    <property type="protein sequence ID" value="QPV62403.1"/>
    <property type="molecule type" value="Genomic_DNA"/>
</dbReference>
<reference evidence="3 4" key="1">
    <citation type="submission" date="2020-12" db="EMBL/GenBank/DDBJ databases">
        <title>Halosimplex halophilum sp. nov. and Halosimplex salinum sp. nov., two new members of the genus Halosimplex.</title>
        <authorList>
            <person name="Cui H.L."/>
        </authorList>
    </citation>
    <scope>NUCLEOTIDE SEQUENCE [LARGE SCALE GENOMIC DNA]</scope>
    <source>
        <strain evidence="3 4">YGH94</strain>
    </source>
</reference>
<keyword evidence="2" id="KW-1133">Transmembrane helix</keyword>
<keyword evidence="4" id="KW-1185">Reference proteome</keyword>
<keyword evidence="2" id="KW-0472">Membrane</keyword>
<evidence type="ECO:0000256" key="1">
    <source>
        <dbReference type="SAM" id="MobiDB-lite"/>
    </source>
</evidence>
<gene>
    <name evidence="3" type="ORF">I7X12_16925</name>
</gene>
<dbReference type="GeneID" id="60590212"/>
<organism evidence="3 4">
    <name type="scientific">Halosimplex litoreum</name>
    <dbReference type="NCBI Taxonomy" id="1198301"/>
    <lineage>
        <taxon>Archaea</taxon>
        <taxon>Methanobacteriati</taxon>
        <taxon>Methanobacteriota</taxon>
        <taxon>Stenosarchaea group</taxon>
        <taxon>Halobacteria</taxon>
        <taxon>Halobacteriales</taxon>
        <taxon>Haloarculaceae</taxon>
        <taxon>Halosimplex</taxon>
    </lineage>
</organism>
<feature type="region of interest" description="Disordered" evidence="1">
    <location>
        <begin position="51"/>
        <end position="70"/>
    </location>
</feature>
<evidence type="ECO:0000256" key="2">
    <source>
        <dbReference type="SAM" id="Phobius"/>
    </source>
</evidence>
<dbReference type="KEGG" id="hlt:I7X12_16925"/>
<proteinExistence type="predicted"/>